<keyword evidence="5" id="KW-0460">Magnesium</keyword>
<dbReference type="PROSITE" id="PS00396">
    <property type="entry name" value="TOPO_IA_1"/>
    <property type="match status" value="1"/>
</dbReference>
<evidence type="ECO:0000256" key="8">
    <source>
        <dbReference type="ARBA" id="ARBA00023235"/>
    </source>
</evidence>
<dbReference type="InterPro" id="IPR006171">
    <property type="entry name" value="TOPRIM_dom"/>
</dbReference>
<evidence type="ECO:0000256" key="1">
    <source>
        <dbReference type="ARBA" id="ARBA00000213"/>
    </source>
</evidence>
<evidence type="ECO:0000256" key="7">
    <source>
        <dbReference type="ARBA" id="ARBA00023125"/>
    </source>
</evidence>
<dbReference type="PROSITE" id="PS50880">
    <property type="entry name" value="TOPRIM"/>
    <property type="match status" value="1"/>
</dbReference>
<reference evidence="15" key="1">
    <citation type="journal article" date="2022" name="ISME J.">
        <title>A general approach to explore prokaryotic protein glycosylation reveals the unique surface layer modulation of an anammox bacterium.</title>
        <authorList>
            <person name="Pabst M."/>
            <person name="Grouzdev D.S."/>
            <person name="Lawson C.E."/>
            <person name="Kleikamp H.B.C."/>
            <person name="de Ram C."/>
            <person name="Louwen R."/>
            <person name="Lin Y.M."/>
            <person name="Lucker S."/>
            <person name="van Loosdrecht M.C.M."/>
            <person name="Laureni M."/>
        </authorList>
    </citation>
    <scope>NUCLEOTIDE SEQUENCE</scope>
    <source>
        <strain evidence="15">BROCD043</strain>
    </source>
</reference>
<organism evidence="15 16">
    <name type="scientific">Candidatus Dojkabacteria bacterium</name>
    <dbReference type="NCBI Taxonomy" id="2099670"/>
    <lineage>
        <taxon>Bacteria</taxon>
        <taxon>Candidatus Dojkabacteria</taxon>
    </lineage>
</organism>
<dbReference type="SMART" id="SM00493">
    <property type="entry name" value="TOPRIM"/>
    <property type="match status" value="1"/>
</dbReference>
<dbReference type="Gene3D" id="1.10.290.10">
    <property type="entry name" value="Topoisomerase I, domain 4"/>
    <property type="match status" value="1"/>
</dbReference>
<dbReference type="EC" id="5.6.2.1" evidence="3"/>
<evidence type="ECO:0000256" key="11">
    <source>
        <dbReference type="ARBA" id="ARBA00032235"/>
    </source>
</evidence>
<dbReference type="InterPro" id="IPR013824">
    <property type="entry name" value="Topo_IA_cen_sub1"/>
</dbReference>
<dbReference type="Pfam" id="PF01131">
    <property type="entry name" value="Topoisom_bac"/>
    <property type="match status" value="1"/>
</dbReference>
<evidence type="ECO:0000256" key="10">
    <source>
        <dbReference type="ARBA" id="ARBA00031985"/>
    </source>
</evidence>
<dbReference type="Gene3D" id="2.70.20.10">
    <property type="entry name" value="Topoisomerase I, domain 3"/>
    <property type="match status" value="1"/>
</dbReference>
<dbReference type="GO" id="GO:0003917">
    <property type="term" value="F:DNA topoisomerase type I (single strand cut, ATP-independent) activity"/>
    <property type="evidence" value="ECO:0007669"/>
    <property type="project" value="UniProtKB-EC"/>
</dbReference>
<evidence type="ECO:0000256" key="9">
    <source>
        <dbReference type="ARBA" id="ARBA00030003"/>
    </source>
</evidence>
<dbReference type="SUPFAM" id="SSF56712">
    <property type="entry name" value="Prokaryotic type I DNA topoisomerase"/>
    <property type="match status" value="1"/>
</dbReference>
<dbReference type="PANTHER" id="PTHR42785:SF1">
    <property type="entry name" value="DNA TOPOISOMERASE"/>
    <property type="match status" value="1"/>
</dbReference>
<dbReference type="GO" id="GO:0003677">
    <property type="term" value="F:DNA binding"/>
    <property type="evidence" value="ECO:0007669"/>
    <property type="project" value="UniProtKB-KW"/>
</dbReference>
<evidence type="ECO:0000313" key="15">
    <source>
        <dbReference type="EMBL" id="MBW7953260.1"/>
    </source>
</evidence>
<evidence type="ECO:0000256" key="3">
    <source>
        <dbReference type="ARBA" id="ARBA00012891"/>
    </source>
</evidence>
<evidence type="ECO:0000256" key="2">
    <source>
        <dbReference type="ARBA" id="ARBA00009446"/>
    </source>
</evidence>
<dbReference type="PANTHER" id="PTHR42785">
    <property type="entry name" value="DNA TOPOISOMERASE, TYPE IA, CORE"/>
    <property type="match status" value="1"/>
</dbReference>
<keyword evidence="4" id="KW-0479">Metal-binding</keyword>
<comment type="similarity">
    <text evidence="2">Belongs to the type IA topoisomerase family.</text>
</comment>
<dbReference type="InterPro" id="IPR023406">
    <property type="entry name" value="Topo_IA_AS"/>
</dbReference>
<protein>
    <recommendedName>
        <fullName evidence="3">DNA topoisomerase</fullName>
        <ecNumber evidence="3">5.6.2.1</ecNumber>
    </recommendedName>
    <alternativeName>
        <fullName evidence="12">Omega-protein</fullName>
    </alternativeName>
    <alternativeName>
        <fullName evidence="11">Relaxing enzyme</fullName>
    </alternativeName>
    <alternativeName>
        <fullName evidence="9">Swivelase</fullName>
    </alternativeName>
    <alternativeName>
        <fullName evidence="10">Untwisting enzyme</fullName>
    </alternativeName>
</protein>
<dbReference type="InterPro" id="IPR013825">
    <property type="entry name" value="Topo_IA_cen_sub2"/>
</dbReference>
<comment type="catalytic activity">
    <reaction evidence="1">
        <text>ATP-independent breakage of single-stranded DNA, followed by passage and rejoining.</text>
        <dbReference type="EC" id="5.6.2.1"/>
    </reaction>
</comment>
<evidence type="ECO:0000313" key="16">
    <source>
        <dbReference type="Proteomes" id="UP000781173"/>
    </source>
</evidence>
<keyword evidence="8" id="KW-0413">Isomerase</keyword>
<dbReference type="GO" id="GO:0046872">
    <property type="term" value="F:metal ion binding"/>
    <property type="evidence" value="ECO:0007669"/>
    <property type="project" value="UniProtKB-KW"/>
</dbReference>
<dbReference type="InterPro" id="IPR034149">
    <property type="entry name" value="TOPRIM_TopoI"/>
</dbReference>
<dbReference type="CDD" id="cd03363">
    <property type="entry name" value="TOPRIM_TopoIA_TopoI"/>
    <property type="match status" value="1"/>
</dbReference>
<dbReference type="InterPro" id="IPR023405">
    <property type="entry name" value="Topo_IA_core_domain"/>
</dbReference>
<dbReference type="SMART" id="SM00436">
    <property type="entry name" value="TOP1Bc"/>
    <property type="match status" value="1"/>
</dbReference>
<dbReference type="PROSITE" id="PS52039">
    <property type="entry name" value="TOPO_IA_2"/>
    <property type="match status" value="1"/>
</dbReference>
<dbReference type="HAMAP" id="MF_00952">
    <property type="entry name" value="Topoisom_1_prok"/>
    <property type="match status" value="1"/>
</dbReference>
<evidence type="ECO:0000256" key="4">
    <source>
        <dbReference type="ARBA" id="ARBA00022723"/>
    </source>
</evidence>
<dbReference type="NCBIfam" id="TIGR01051">
    <property type="entry name" value="topA_bact"/>
    <property type="match status" value="1"/>
</dbReference>
<keyword evidence="6" id="KW-0799">Topoisomerase</keyword>
<feature type="domain" description="Topo IA-type catalytic" evidence="14">
    <location>
        <begin position="134"/>
        <end position="558"/>
    </location>
</feature>
<proteinExistence type="inferred from homology"/>
<dbReference type="InterPro" id="IPR005733">
    <property type="entry name" value="TopoI_bac-type"/>
</dbReference>
<gene>
    <name evidence="15" type="primary">topA</name>
    <name evidence="15" type="ORF">H3C67_00525</name>
</gene>
<dbReference type="InterPro" id="IPR003601">
    <property type="entry name" value="Topo_IA_2"/>
</dbReference>
<evidence type="ECO:0000256" key="5">
    <source>
        <dbReference type="ARBA" id="ARBA00022842"/>
    </source>
</evidence>
<dbReference type="InterPro" id="IPR013497">
    <property type="entry name" value="Topo_IA_cen"/>
</dbReference>
<dbReference type="Pfam" id="PF01751">
    <property type="entry name" value="Toprim"/>
    <property type="match status" value="1"/>
</dbReference>
<dbReference type="PRINTS" id="PR00417">
    <property type="entry name" value="PRTPISMRASEI"/>
</dbReference>
<dbReference type="InterPro" id="IPR013826">
    <property type="entry name" value="Topo_IA_cen_sub3"/>
</dbReference>
<dbReference type="SMART" id="SM00437">
    <property type="entry name" value="TOP1Ac"/>
    <property type="match status" value="1"/>
</dbReference>
<evidence type="ECO:0000259" key="14">
    <source>
        <dbReference type="PROSITE" id="PS52039"/>
    </source>
</evidence>
<accession>A0A952AJN6</accession>
<keyword evidence="7" id="KW-0238">DNA-binding</keyword>
<dbReference type="Gene3D" id="1.10.460.10">
    <property type="entry name" value="Topoisomerase I, domain 2"/>
    <property type="match status" value="1"/>
</dbReference>
<evidence type="ECO:0000256" key="12">
    <source>
        <dbReference type="ARBA" id="ARBA00032877"/>
    </source>
</evidence>
<name>A0A952AJN6_9BACT</name>
<dbReference type="InterPro" id="IPR028612">
    <property type="entry name" value="Topoisom_1_IA"/>
</dbReference>
<dbReference type="EMBL" id="JACFOF010000001">
    <property type="protein sequence ID" value="MBW7953260.1"/>
    <property type="molecule type" value="Genomic_DNA"/>
</dbReference>
<dbReference type="Gene3D" id="3.40.50.140">
    <property type="match status" value="1"/>
</dbReference>
<sequence length="558" mass="63150">MKLVIVESPSKAKTIQKYLGKDYHVVASKGHIIDLPKSEIGIDIENDFEPKYVVSKDATLRSLKEAYKQADELILAVDPDREGEAIGWHIALRLKAIKENGSIVNRGRPVKRIVFTEITKDAIGKSIKDSRTVDINLVNAQQARRILDRIVGYKLSPLLWKKIRFGLSAGRVQSVALKLIVDREREREAFKAEEYWSLEALLTEKKSAKQIKVVISEKQDESHEFSKGLVFEYAGYANDKSQLANRDSATKVIDKVKNANWIIDSIVSKKQKRSPKPPFTTSTLQQACANKYGMSAKQTMSIAQKLYEAGYITYMRTDSVNVSAEAVKKTQAFIAKNYGNDYLPKYARTYKTKSKVAQEAHEAIRPSDITKTANKLALDSSSDKVYTLIRNRMLASQMEDAVIESTQVKVRVSEYFFKLNGQKILFPGFLSVYPESTSEQLLPKLTESQELFLNELFAEQHFTSPPARYSEASLIKSLEQYGIGRPSTYAPTISTILARKYVEKEGRNLIPTDTGMVVTRLLEKHFPNIVDISFTANLEEDLDHIAEGKRVWTEMMHD</sequence>
<evidence type="ECO:0000259" key="13">
    <source>
        <dbReference type="PROSITE" id="PS50880"/>
    </source>
</evidence>
<dbReference type="InterPro" id="IPR000380">
    <property type="entry name" value="Topo_IA"/>
</dbReference>
<dbReference type="AlphaFoldDB" id="A0A952AJN6"/>
<dbReference type="GO" id="GO:0006265">
    <property type="term" value="P:DNA topological change"/>
    <property type="evidence" value="ECO:0007669"/>
    <property type="project" value="InterPro"/>
</dbReference>
<dbReference type="CDD" id="cd00186">
    <property type="entry name" value="TOP1Ac"/>
    <property type="match status" value="1"/>
</dbReference>
<dbReference type="InterPro" id="IPR003602">
    <property type="entry name" value="Topo_IA_DNA-bd_dom"/>
</dbReference>
<evidence type="ECO:0000256" key="6">
    <source>
        <dbReference type="ARBA" id="ARBA00023029"/>
    </source>
</evidence>
<feature type="domain" description="Toprim" evidence="13">
    <location>
        <begin position="1"/>
        <end position="109"/>
    </location>
</feature>
<feature type="non-terminal residue" evidence="15">
    <location>
        <position position="558"/>
    </location>
</feature>
<comment type="caution">
    <text evidence="15">The sequence shown here is derived from an EMBL/GenBank/DDBJ whole genome shotgun (WGS) entry which is preliminary data.</text>
</comment>
<dbReference type="Proteomes" id="UP000781173">
    <property type="component" value="Unassembled WGS sequence"/>
</dbReference>